<comment type="caution">
    <text evidence="1">The sequence shown here is derived from an EMBL/GenBank/DDBJ whole genome shotgun (WGS) entry which is preliminary data.</text>
</comment>
<dbReference type="AlphaFoldDB" id="A0AAD8XEQ3"/>
<keyword evidence="2" id="KW-1185">Reference proteome</keyword>
<dbReference type="EMBL" id="JAHMHS010000045">
    <property type="protein sequence ID" value="KAK1725024.1"/>
    <property type="molecule type" value="Genomic_DNA"/>
</dbReference>
<dbReference type="RefSeq" id="XP_060365079.1">
    <property type="nucleotide sequence ID" value="XM_060502334.1"/>
</dbReference>
<protein>
    <submittedName>
        <fullName evidence="1">Uncharacterized protein</fullName>
    </submittedName>
</protein>
<name>A0AAD8XEQ3_GLOAC</name>
<reference evidence="1" key="1">
    <citation type="submission" date="2021-12" db="EMBL/GenBank/DDBJ databases">
        <title>Comparative genomics, transcriptomics and evolutionary studies reveal genomic signatures of adaptation to plant cell wall in hemibiotrophic fungi.</title>
        <authorList>
            <consortium name="DOE Joint Genome Institute"/>
            <person name="Baroncelli R."/>
            <person name="Diaz J.F."/>
            <person name="Benocci T."/>
            <person name="Peng M."/>
            <person name="Battaglia E."/>
            <person name="Haridas S."/>
            <person name="Andreopoulos W."/>
            <person name="Labutti K."/>
            <person name="Pangilinan J."/>
            <person name="Floch G.L."/>
            <person name="Makela M.R."/>
            <person name="Henrissat B."/>
            <person name="Grigoriev I.V."/>
            <person name="Crouch J.A."/>
            <person name="De Vries R.P."/>
            <person name="Sukno S.A."/>
            <person name="Thon M.R."/>
        </authorList>
    </citation>
    <scope>NUCLEOTIDE SEQUENCE</scope>
    <source>
        <strain evidence="1">CBS 112980</strain>
    </source>
</reference>
<accession>A0AAD8XEQ3</accession>
<organism evidence="1 2">
    <name type="scientific">Glomerella acutata</name>
    <name type="common">Colletotrichum acutatum</name>
    <dbReference type="NCBI Taxonomy" id="27357"/>
    <lineage>
        <taxon>Eukaryota</taxon>
        <taxon>Fungi</taxon>
        <taxon>Dikarya</taxon>
        <taxon>Ascomycota</taxon>
        <taxon>Pezizomycotina</taxon>
        <taxon>Sordariomycetes</taxon>
        <taxon>Hypocreomycetidae</taxon>
        <taxon>Glomerellales</taxon>
        <taxon>Glomerellaceae</taxon>
        <taxon>Colletotrichum</taxon>
        <taxon>Colletotrichum acutatum species complex</taxon>
    </lineage>
</organism>
<gene>
    <name evidence="1" type="ORF">BDZ83DRAFT_315660</name>
</gene>
<dbReference type="GeneID" id="85386233"/>
<proteinExistence type="predicted"/>
<evidence type="ECO:0000313" key="1">
    <source>
        <dbReference type="EMBL" id="KAK1725024.1"/>
    </source>
</evidence>
<sequence>MSFLMTGTFPQHPHARVRSVSDMITAFIHANELSFKLGFRCIVRFRRAVSLHLRQLLLEDRRALLERHIDNLYKLLAQRKRCAPWGFRHAFAQAMVKPWLRHLDISPVEPVDPCPGSARLDTIWDGADPEEWPIIIKHCLDLIGKSQHFKADVRWHMVQTLKNRTKISSFIAGEFDSRFP</sequence>
<dbReference type="Proteomes" id="UP001244207">
    <property type="component" value="Unassembled WGS sequence"/>
</dbReference>
<evidence type="ECO:0000313" key="2">
    <source>
        <dbReference type="Proteomes" id="UP001244207"/>
    </source>
</evidence>